<reference evidence="1 2" key="1">
    <citation type="submission" date="2020-12" db="EMBL/GenBank/DDBJ databases">
        <title>Complete genome sequence of Mycobacterium heckeshornense JCM 15655T, closely related to a pathogenic non-tuberculous mycobacterial species Mycobacterium xenopi.</title>
        <authorList>
            <person name="Yoshida M."/>
            <person name="Fukano H."/>
            <person name="Asakura T."/>
            <person name="Suzuki M."/>
            <person name="Hoshino Y."/>
        </authorList>
    </citation>
    <scope>NUCLEOTIDE SEQUENCE [LARGE SCALE GENOMIC DNA]</scope>
    <source>
        <strain evidence="1 2">JCM 15655</strain>
    </source>
</reference>
<dbReference type="AlphaFoldDB" id="A0A2G8BC18"/>
<sequence>MRMIEHDDDVARTSASNDPWAKIVTLHMNDVCIRTSSDVEVNYFDHKANEGVRIEVTVTCTT</sequence>
<organism evidence="1 2">
    <name type="scientific">Mycobacterium heckeshornense</name>
    <dbReference type="NCBI Taxonomy" id="110505"/>
    <lineage>
        <taxon>Bacteria</taxon>
        <taxon>Bacillati</taxon>
        <taxon>Actinomycetota</taxon>
        <taxon>Actinomycetes</taxon>
        <taxon>Mycobacteriales</taxon>
        <taxon>Mycobacteriaceae</taxon>
        <taxon>Mycobacterium</taxon>
    </lineage>
</organism>
<name>A0A2G8BC18_9MYCO</name>
<accession>A0A2G8BC18</accession>
<keyword evidence="2" id="KW-1185">Reference proteome</keyword>
<dbReference type="EMBL" id="AP024237">
    <property type="protein sequence ID" value="BCO38058.1"/>
    <property type="molecule type" value="Genomic_DNA"/>
</dbReference>
<evidence type="ECO:0000313" key="1">
    <source>
        <dbReference type="EMBL" id="BCO38058.1"/>
    </source>
</evidence>
<proteinExistence type="predicted"/>
<dbReference type="Proteomes" id="UP000595446">
    <property type="component" value="Chromosome"/>
</dbReference>
<gene>
    <name evidence="1" type="ORF">MHEC_44910</name>
</gene>
<evidence type="ECO:0000313" key="2">
    <source>
        <dbReference type="Proteomes" id="UP000595446"/>
    </source>
</evidence>
<protein>
    <submittedName>
        <fullName evidence="1">Uncharacterized protein</fullName>
    </submittedName>
</protein>